<reference evidence="1" key="1">
    <citation type="journal article" date="2013" name="J. Plant Res.">
        <title>Effect of fungi and light on seed germination of three Opuntia species from semiarid lands of central Mexico.</title>
        <authorList>
            <person name="Delgado-Sanchez P."/>
            <person name="Jimenez-Bremont J.F."/>
            <person name="Guerrero-Gonzalez Mde L."/>
            <person name="Flores J."/>
        </authorList>
    </citation>
    <scope>NUCLEOTIDE SEQUENCE</scope>
    <source>
        <tissue evidence="1">Cladode</tissue>
    </source>
</reference>
<accession>A0A7C8ZJK1</accession>
<dbReference type="AlphaFoldDB" id="A0A7C8ZJK1"/>
<organism evidence="1">
    <name type="scientific">Opuntia streptacantha</name>
    <name type="common">Prickly pear cactus</name>
    <name type="synonym">Opuntia cardona</name>
    <dbReference type="NCBI Taxonomy" id="393608"/>
    <lineage>
        <taxon>Eukaryota</taxon>
        <taxon>Viridiplantae</taxon>
        <taxon>Streptophyta</taxon>
        <taxon>Embryophyta</taxon>
        <taxon>Tracheophyta</taxon>
        <taxon>Spermatophyta</taxon>
        <taxon>Magnoliopsida</taxon>
        <taxon>eudicotyledons</taxon>
        <taxon>Gunneridae</taxon>
        <taxon>Pentapetalae</taxon>
        <taxon>Caryophyllales</taxon>
        <taxon>Cactineae</taxon>
        <taxon>Cactaceae</taxon>
        <taxon>Opuntioideae</taxon>
        <taxon>Opuntia</taxon>
    </lineage>
</organism>
<protein>
    <submittedName>
        <fullName evidence="1">Uncharacterized protein</fullName>
    </submittedName>
</protein>
<proteinExistence type="predicted"/>
<evidence type="ECO:0000313" key="1">
    <source>
        <dbReference type="EMBL" id="MBA4643830.1"/>
    </source>
</evidence>
<sequence>MESSPLPVGSVAKPSRLGGIGGRMRRTVASYGIALVAQILSTRGPSRTMSNHLAMVMLPMVLTASMVRRMSLLLRSSRIMSLTNDHGSLPTLMGCLLNLNYILEETEGWLSSQA</sequence>
<dbReference type="EMBL" id="GISG01135422">
    <property type="protein sequence ID" value="MBA4643830.1"/>
    <property type="molecule type" value="Transcribed_RNA"/>
</dbReference>
<name>A0A7C8ZJK1_OPUST</name>
<reference evidence="1" key="2">
    <citation type="submission" date="2020-07" db="EMBL/GenBank/DDBJ databases">
        <authorList>
            <person name="Vera ALvarez R."/>
            <person name="Arias-Moreno D.M."/>
            <person name="Jimenez-Jacinto V."/>
            <person name="Jimenez-Bremont J.F."/>
            <person name="Swaminathan K."/>
            <person name="Moose S.P."/>
            <person name="Guerrero-Gonzalez M.L."/>
            <person name="Marino-Ramirez L."/>
            <person name="Landsman D."/>
            <person name="Rodriguez-Kessler M."/>
            <person name="Delgado-Sanchez P."/>
        </authorList>
    </citation>
    <scope>NUCLEOTIDE SEQUENCE</scope>
    <source>
        <tissue evidence="1">Cladode</tissue>
    </source>
</reference>